<feature type="transmembrane region" description="Helical" evidence="8">
    <location>
        <begin position="6"/>
        <end position="26"/>
    </location>
</feature>
<dbReference type="Proteomes" id="UP000237798">
    <property type="component" value="Unassembled WGS sequence"/>
</dbReference>
<keyword evidence="4" id="KW-1003">Cell membrane</keyword>
<feature type="transmembrane region" description="Helical" evidence="8">
    <location>
        <begin position="168"/>
        <end position="187"/>
    </location>
</feature>
<dbReference type="AlphaFoldDB" id="A0A2T0BPU9"/>
<evidence type="ECO:0000256" key="4">
    <source>
        <dbReference type="ARBA" id="ARBA00022475"/>
    </source>
</evidence>
<feature type="transmembrane region" description="Helical" evidence="8">
    <location>
        <begin position="295"/>
        <end position="318"/>
    </location>
</feature>
<feature type="transmembrane region" description="Helical" evidence="8">
    <location>
        <begin position="131"/>
        <end position="156"/>
    </location>
</feature>
<dbReference type="Gene3D" id="1.20.1530.20">
    <property type="match status" value="1"/>
</dbReference>
<name>A0A2T0BPU9_9CLOT</name>
<keyword evidence="10" id="KW-1185">Reference proteome</keyword>
<keyword evidence="7 8" id="KW-0472">Membrane</keyword>
<feature type="transmembrane region" description="Helical" evidence="8">
    <location>
        <begin position="234"/>
        <end position="256"/>
    </location>
</feature>
<dbReference type="PANTHER" id="PTHR36838">
    <property type="entry name" value="AUXIN EFFLUX CARRIER FAMILY PROTEIN"/>
    <property type="match status" value="1"/>
</dbReference>
<organism evidence="9 10">
    <name type="scientific">Clostridium luticellarii</name>
    <dbReference type="NCBI Taxonomy" id="1691940"/>
    <lineage>
        <taxon>Bacteria</taxon>
        <taxon>Bacillati</taxon>
        <taxon>Bacillota</taxon>
        <taxon>Clostridia</taxon>
        <taxon>Eubacteriales</taxon>
        <taxon>Clostridiaceae</taxon>
        <taxon>Clostridium</taxon>
    </lineage>
</organism>
<dbReference type="PANTHER" id="PTHR36838:SF1">
    <property type="entry name" value="SLR1864 PROTEIN"/>
    <property type="match status" value="1"/>
</dbReference>
<accession>A0A2T0BPU9</accession>
<evidence type="ECO:0000256" key="8">
    <source>
        <dbReference type="SAM" id="Phobius"/>
    </source>
</evidence>
<evidence type="ECO:0000256" key="2">
    <source>
        <dbReference type="ARBA" id="ARBA00010145"/>
    </source>
</evidence>
<comment type="similarity">
    <text evidence="2">Belongs to the auxin efflux carrier (TC 2.A.69) family.</text>
</comment>
<dbReference type="GO" id="GO:0005886">
    <property type="term" value="C:plasma membrane"/>
    <property type="evidence" value="ECO:0007669"/>
    <property type="project" value="UniProtKB-SubCell"/>
</dbReference>
<dbReference type="GO" id="GO:0055085">
    <property type="term" value="P:transmembrane transport"/>
    <property type="evidence" value="ECO:0007669"/>
    <property type="project" value="InterPro"/>
</dbReference>
<dbReference type="InterPro" id="IPR004776">
    <property type="entry name" value="Mem_transp_PIN-like"/>
</dbReference>
<proteinExistence type="inferred from homology"/>
<feature type="transmembrane region" description="Helical" evidence="8">
    <location>
        <begin position="101"/>
        <end position="125"/>
    </location>
</feature>
<evidence type="ECO:0000256" key="6">
    <source>
        <dbReference type="ARBA" id="ARBA00022989"/>
    </source>
</evidence>
<dbReference type="RefSeq" id="WP_106008585.1">
    <property type="nucleotide sequence ID" value="NZ_PVXP01000010.1"/>
</dbReference>
<feature type="transmembrane region" description="Helical" evidence="8">
    <location>
        <begin position="262"/>
        <end position="283"/>
    </location>
</feature>
<dbReference type="Pfam" id="PF03547">
    <property type="entry name" value="Mem_trans"/>
    <property type="match status" value="1"/>
</dbReference>
<comment type="subcellular location">
    <subcellularLocation>
        <location evidence="1">Cell membrane</location>
        <topology evidence="1">Multi-pass membrane protein</topology>
    </subcellularLocation>
</comment>
<evidence type="ECO:0000256" key="1">
    <source>
        <dbReference type="ARBA" id="ARBA00004651"/>
    </source>
</evidence>
<evidence type="ECO:0000256" key="5">
    <source>
        <dbReference type="ARBA" id="ARBA00022692"/>
    </source>
</evidence>
<reference evidence="9 10" key="1">
    <citation type="submission" date="2018-03" db="EMBL/GenBank/DDBJ databases">
        <title>Genome sequence of Clostridium luticellarii DSM 29923.</title>
        <authorList>
            <person name="Poehlein A."/>
            <person name="Daniel R."/>
        </authorList>
    </citation>
    <scope>NUCLEOTIDE SEQUENCE [LARGE SCALE GENOMIC DNA]</scope>
    <source>
        <strain evidence="9 10">DSM 29923</strain>
    </source>
</reference>
<feature type="transmembrane region" description="Helical" evidence="8">
    <location>
        <begin position="33"/>
        <end position="54"/>
    </location>
</feature>
<evidence type="ECO:0000256" key="7">
    <source>
        <dbReference type="ARBA" id="ARBA00023136"/>
    </source>
</evidence>
<comment type="caution">
    <text evidence="9">The sequence shown here is derived from an EMBL/GenBank/DDBJ whole genome shotgun (WGS) entry which is preliminary data.</text>
</comment>
<keyword evidence="6 8" id="KW-1133">Transmembrane helix</keyword>
<dbReference type="OrthoDB" id="527159at2"/>
<dbReference type="EMBL" id="PVXP01000010">
    <property type="protein sequence ID" value="PRR85911.1"/>
    <property type="molecule type" value="Genomic_DNA"/>
</dbReference>
<gene>
    <name evidence="9" type="ORF">CLLU_11150</name>
</gene>
<dbReference type="InterPro" id="IPR038770">
    <property type="entry name" value="Na+/solute_symporter_sf"/>
</dbReference>
<protein>
    <submittedName>
        <fullName evidence="9">Membrane transport protein</fullName>
    </submittedName>
</protein>
<evidence type="ECO:0000256" key="3">
    <source>
        <dbReference type="ARBA" id="ARBA00022448"/>
    </source>
</evidence>
<keyword evidence="3" id="KW-0813">Transport</keyword>
<feature type="transmembrane region" description="Helical" evidence="8">
    <location>
        <begin position="60"/>
        <end position="80"/>
    </location>
</feature>
<feature type="transmembrane region" description="Helical" evidence="8">
    <location>
        <begin position="199"/>
        <end position="222"/>
    </location>
</feature>
<sequence>MSVFLYILGNNIIPIFVLIGLGFAISKKFALSVFTLSKLNFYIFVPGFIFYNLYTTNLSYGMLMILLFCIVNLIINDLIARVISKIRKYDLSQENAFKNSIMFNNTGNIGVSLVTLIFGSAPFVIDGKTPYLGQALTVQIMILVFMNVTMNTIGFYNAGRANMNIKDSMHQIFTMPSIYVIPIALLLKYTRIDITTTPLWPAIEYIKGGLVPIALITLGAQLSKTKFDFRDSNVNMAVFTRLIIGPVLALILIHVFRFRGVIAQTAFISYSVPTAVNTALIAVECGNDQDFASQEVMASTIYSAVTLTSAIYIARILFPV</sequence>
<evidence type="ECO:0000313" key="10">
    <source>
        <dbReference type="Proteomes" id="UP000237798"/>
    </source>
</evidence>
<evidence type="ECO:0000313" key="9">
    <source>
        <dbReference type="EMBL" id="PRR85911.1"/>
    </source>
</evidence>
<keyword evidence="5 8" id="KW-0812">Transmembrane</keyword>